<keyword evidence="1" id="KW-0732">Signal</keyword>
<evidence type="ECO:0000313" key="2">
    <source>
        <dbReference type="EMBL" id="KAF5855561.1"/>
    </source>
</evidence>
<reference evidence="2 3" key="1">
    <citation type="submission" date="2019-04" db="EMBL/GenBank/DDBJ databases">
        <title>Aspergillus burnettii sp. nov., novel species from soil in southeast Queensland.</title>
        <authorList>
            <person name="Gilchrist C.L.M."/>
            <person name="Pitt J.I."/>
            <person name="Lange L."/>
            <person name="Lacey H.J."/>
            <person name="Vuong D."/>
            <person name="Midgley D.J."/>
            <person name="Greenfield P."/>
            <person name="Bradbury M."/>
            <person name="Lacey E."/>
            <person name="Busk P.K."/>
            <person name="Pilgaard B."/>
            <person name="Chooi Y.H."/>
            <person name="Piggott A.M."/>
        </authorList>
    </citation>
    <scope>NUCLEOTIDE SEQUENCE [LARGE SCALE GENOMIC DNA]</scope>
    <source>
        <strain evidence="2 3">FRR 5400</strain>
    </source>
</reference>
<name>A0A8H5ZUU9_PETAA</name>
<proteinExistence type="predicted"/>
<feature type="chain" id="PRO_5034142159" evidence="1">
    <location>
        <begin position="21"/>
        <end position="116"/>
    </location>
</feature>
<comment type="caution">
    <text evidence="2">The sequence shown here is derived from an EMBL/GenBank/DDBJ whole genome shotgun (WGS) entry which is preliminary data.</text>
</comment>
<gene>
    <name evidence="2" type="ORF">ETB97_008985</name>
</gene>
<sequence>MLMDIGVILILALLSMKCRHFKTRYRALALFRSAPRREGPNVSMDFFYLCREVIEVEKEGLNESGFLPERSRVRAVSAQKLEDGWPMLLYTLSDPYRERLDIHKRLFIPDNSPLEM</sequence>
<organism evidence="2 3">
    <name type="scientific">Petromyces alliaceus</name>
    <name type="common">Aspergillus alliaceus</name>
    <dbReference type="NCBI Taxonomy" id="209559"/>
    <lineage>
        <taxon>Eukaryota</taxon>
        <taxon>Fungi</taxon>
        <taxon>Dikarya</taxon>
        <taxon>Ascomycota</taxon>
        <taxon>Pezizomycotina</taxon>
        <taxon>Eurotiomycetes</taxon>
        <taxon>Eurotiomycetidae</taxon>
        <taxon>Eurotiales</taxon>
        <taxon>Aspergillaceae</taxon>
        <taxon>Aspergillus</taxon>
        <taxon>Aspergillus subgen. Circumdati</taxon>
    </lineage>
</organism>
<dbReference type="Proteomes" id="UP000541154">
    <property type="component" value="Unassembled WGS sequence"/>
</dbReference>
<dbReference type="AlphaFoldDB" id="A0A8H5ZUU9"/>
<evidence type="ECO:0000256" key="1">
    <source>
        <dbReference type="SAM" id="SignalP"/>
    </source>
</evidence>
<keyword evidence="3" id="KW-1185">Reference proteome</keyword>
<feature type="signal peptide" evidence="1">
    <location>
        <begin position="1"/>
        <end position="20"/>
    </location>
</feature>
<accession>A0A8H5ZUU9</accession>
<protein>
    <submittedName>
        <fullName evidence="2">Uncharacterized protein</fullName>
    </submittedName>
</protein>
<evidence type="ECO:0000313" key="3">
    <source>
        <dbReference type="Proteomes" id="UP000541154"/>
    </source>
</evidence>
<dbReference type="EMBL" id="SPNV01000415">
    <property type="protein sequence ID" value="KAF5855561.1"/>
    <property type="molecule type" value="Genomic_DNA"/>
</dbReference>